<dbReference type="EMBL" id="CYZT01000039">
    <property type="protein sequence ID" value="CUO05868.1"/>
    <property type="molecule type" value="Genomic_DNA"/>
</dbReference>
<accession>A0A174C261</accession>
<name>A0A174C261_FLAPL</name>
<evidence type="ECO:0000313" key="2">
    <source>
        <dbReference type="Proteomes" id="UP000095746"/>
    </source>
</evidence>
<dbReference type="AlphaFoldDB" id="A0A174C261"/>
<gene>
    <name evidence="1" type="ORF">ERS852411_00900</name>
</gene>
<dbReference type="RefSeq" id="WP_021631041.1">
    <property type="nucleotide sequence ID" value="NZ_JADNAN010000052.1"/>
</dbReference>
<reference evidence="1 2" key="1">
    <citation type="submission" date="2015-09" db="EMBL/GenBank/DDBJ databases">
        <authorList>
            <consortium name="Pathogen Informatics"/>
        </authorList>
    </citation>
    <scope>NUCLEOTIDE SEQUENCE [LARGE SCALE GENOMIC DNA]</scope>
    <source>
        <strain evidence="1 2">2789STDY5608854</strain>
    </source>
</reference>
<dbReference type="Proteomes" id="UP000095746">
    <property type="component" value="Unassembled WGS sequence"/>
</dbReference>
<protein>
    <submittedName>
        <fullName evidence="1">Uncharacterized protein</fullName>
    </submittedName>
</protein>
<organism evidence="1 2">
    <name type="scientific">Flavonifractor plautii</name>
    <name type="common">Fusobacterium plautii</name>
    <dbReference type="NCBI Taxonomy" id="292800"/>
    <lineage>
        <taxon>Bacteria</taxon>
        <taxon>Bacillati</taxon>
        <taxon>Bacillota</taxon>
        <taxon>Clostridia</taxon>
        <taxon>Eubacteriales</taxon>
        <taxon>Oscillospiraceae</taxon>
        <taxon>Flavonifractor</taxon>
    </lineage>
</organism>
<proteinExistence type="predicted"/>
<sequence>MRDDPVAPGFTGSLIFHEDGSVTARYGYDCAVRLLYEYERSGVAPEDAETGRRGTSWERYTMKTPNGDICARRGWECVLGRLFCYERSNLTPEQWRERYGTVEENAVQTF</sequence>
<evidence type="ECO:0000313" key="1">
    <source>
        <dbReference type="EMBL" id="CUO05868.1"/>
    </source>
</evidence>